<dbReference type="RefSeq" id="XP_024717631.1">
    <property type="nucleotide sequence ID" value="XM_024863898.1"/>
</dbReference>
<feature type="domain" description="SCP" evidence="3">
    <location>
        <begin position="179"/>
        <end position="334"/>
    </location>
</feature>
<evidence type="ECO:0000256" key="1">
    <source>
        <dbReference type="SAM" id="MobiDB-lite"/>
    </source>
</evidence>
<dbReference type="InterPro" id="IPR001283">
    <property type="entry name" value="CRISP-related"/>
</dbReference>
<feature type="signal peptide" evidence="2">
    <location>
        <begin position="1"/>
        <end position="17"/>
    </location>
</feature>
<dbReference type="SUPFAM" id="SSF55797">
    <property type="entry name" value="PR-1-like"/>
    <property type="match status" value="1"/>
</dbReference>
<dbReference type="EMBL" id="KZ679017">
    <property type="protein sequence ID" value="PSS09333.1"/>
    <property type="molecule type" value="Genomic_DNA"/>
</dbReference>
<dbReference type="InterPro" id="IPR014044">
    <property type="entry name" value="CAP_dom"/>
</dbReference>
<dbReference type="AlphaFoldDB" id="A0A2T3ASL4"/>
<feature type="compositionally biased region" description="Low complexity" evidence="1">
    <location>
        <begin position="158"/>
        <end position="173"/>
    </location>
</feature>
<feature type="compositionally biased region" description="Pro residues" evidence="1">
    <location>
        <begin position="108"/>
        <end position="119"/>
    </location>
</feature>
<accession>A0A2T3ASL4</accession>
<dbReference type="Gene3D" id="3.40.33.10">
    <property type="entry name" value="CAP"/>
    <property type="match status" value="1"/>
</dbReference>
<dbReference type="InParanoid" id="A0A2T3ASL4"/>
<dbReference type="PRINTS" id="PR00837">
    <property type="entry name" value="V5TPXLIKE"/>
</dbReference>
<dbReference type="GeneID" id="36571979"/>
<dbReference type="STRING" id="857342.A0A2T3ASL4"/>
<feature type="region of interest" description="Disordered" evidence="1">
    <location>
        <begin position="99"/>
        <end position="125"/>
    </location>
</feature>
<evidence type="ECO:0000256" key="2">
    <source>
        <dbReference type="SAM" id="SignalP"/>
    </source>
</evidence>
<protein>
    <recommendedName>
        <fullName evidence="3">SCP domain-containing protein</fullName>
    </recommendedName>
</protein>
<dbReference type="Proteomes" id="UP000241818">
    <property type="component" value="Unassembled WGS sequence"/>
</dbReference>
<dbReference type="Pfam" id="PF00188">
    <property type="entry name" value="CAP"/>
    <property type="match status" value="1"/>
</dbReference>
<reference evidence="4 5" key="1">
    <citation type="journal article" date="2018" name="New Phytol.">
        <title>Comparative genomics and transcriptomics depict ericoid mycorrhizal fungi as versatile saprotrophs and plant mutualists.</title>
        <authorList>
            <person name="Martino E."/>
            <person name="Morin E."/>
            <person name="Grelet G.A."/>
            <person name="Kuo A."/>
            <person name="Kohler A."/>
            <person name="Daghino S."/>
            <person name="Barry K.W."/>
            <person name="Cichocki N."/>
            <person name="Clum A."/>
            <person name="Dockter R.B."/>
            <person name="Hainaut M."/>
            <person name="Kuo R.C."/>
            <person name="LaButti K."/>
            <person name="Lindahl B.D."/>
            <person name="Lindquist E.A."/>
            <person name="Lipzen A."/>
            <person name="Khouja H.R."/>
            <person name="Magnuson J."/>
            <person name="Murat C."/>
            <person name="Ohm R.A."/>
            <person name="Singer S.W."/>
            <person name="Spatafora J.W."/>
            <person name="Wang M."/>
            <person name="Veneault-Fourrey C."/>
            <person name="Henrissat B."/>
            <person name="Grigoriev I.V."/>
            <person name="Martin F.M."/>
            <person name="Perotto S."/>
        </authorList>
    </citation>
    <scope>NUCLEOTIDE SEQUENCE [LARGE SCALE GENOMIC DNA]</scope>
    <source>
        <strain evidence="4 5">ATCC 22711</strain>
    </source>
</reference>
<proteinExistence type="predicted"/>
<feature type="chain" id="PRO_5015580377" description="SCP domain-containing protein" evidence="2">
    <location>
        <begin position="18"/>
        <end position="378"/>
    </location>
</feature>
<keyword evidence="2" id="KW-0732">Signal</keyword>
<evidence type="ECO:0000313" key="5">
    <source>
        <dbReference type="Proteomes" id="UP000241818"/>
    </source>
</evidence>
<feature type="region of interest" description="Disordered" evidence="1">
    <location>
        <begin position="337"/>
        <end position="359"/>
    </location>
</feature>
<dbReference type="CDD" id="cd05380">
    <property type="entry name" value="CAP_euk"/>
    <property type="match status" value="1"/>
</dbReference>
<dbReference type="PANTHER" id="PTHR10334">
    <property type="entry name" value="CYSTEINE-RICH SECRETORY PROTEIN-RELATED"/>
    <property type="match status" value="1"/>
</dbReference>
<gene>
    <name evidence="4" type="ORF">M430DRAFT_185594</name>
</gene>
<sequence>MRSSSFLALLGAALAVASPVHMNLHKKAIAWDIVTDIVTVTVTEGAQGSSTPSGTPTTVVVKHTVYANPIEDSAAKAVAIPSSTWSSSSVSILTSTSTSTSISTSTSAPPPPPPAPPAPTSTSAAPATIEAPAVVETKEAAPVAPSKPVVAEAVNSPAANSPAVSSPSVAAAPAPSPTDYSSAAVHYHNQHRSNHSAPAIAWNQTLADWAANTASTCVFKHDMTQGTGNYGQNIDATGSSNPIGDWDTATVVANSIVNDWYYGEYLNFVPYYNNPSPPDSSSTPEYLHFTQLVWKESQTVGCASHYCPQNSVLSGDFYGWYTVCNYFPVGKSSPLQSEAFPPNQDHRQHGRDLQYSGDPTYWKHRRHRQGLSPSTLPV</sequence>
<evidence type="ECO:0000259" key="3">
    <source>
        <dbReference type="SMART" id="SM00198"/>
    </source>
</evidence>
<dbReference type="OrthoDB" id="337038at2759"/>
<dbReference type="InterPro" id="IPR035940">
    <property type="entry name" value="CAP_sf"/>
</dbReference>
<organism evidence="4 5">
    <name type="scientific">Amorphotheca resinae ATCC 22711</name>
    <dbReference type="NCBI Taxonomy" id="857342"/>
    <lineage>
        <taxon>Eukaryota</taxon>
        <taxon>Fungi</taxon>
        <taxon>Dikarya</taxon>
        <taxon>Ascomycota</taxon>
        <taxon>Pezizomycotina</taxon>
        <taxon>Leotiomycetes</taxon>
        <taxon>Helotiales</taxon>
        <taxon>Amorphothecaceae</taxon>
        <taxon>Amorphotheca</taxon>
    </lineage>
</organism>
<feature type="region of interest" description="Disordered" evidence="1">
    <location>
        <begin position="158"/>
        <end position="182"/>
    </location>
</feature>
<dbReference type="SMART" id="SM00198">
    <property type="entry name" value="SCP"/>
    <property type="match status" value="1"/>
</dbReference>
<evidence type="ECO:0000313" key="4">
    <source>
        <dbReference type="EMBL" id="PSS09333.1"/>
    </source>
</evidence>
<name>A0A2T3ASL4_AMORE</name>
<keyword evidence="5" id="KW-1185">Reference proteome</keyword>